<dbReference type="GO" id="GO:0000139">
    <property type="term" value="C:Golgi membrane"/>
    <property type="evidence" value="ECO:0007669"/>
    <property type="project" value="UniProtKB-SubCell"/>
</dbReference>
<keyword evidence="9" id="KW-1185">Reference proteome</keyword>
<evidence type="ECO:0000313" key="8">
    <source>
        <dbReference type="EMBL" id="KAK7300762.1"/>
    </source>
</evidence>
<reference evidence="8 9" key="1">
    <citation type="submission" date="2024-01" db="EMBL/GenBank/DDBJ databases">
        <title>The genomes of 5 underutilized Papilionoideae crops provide insights into root nodulation and disease resistance.</title>
        <authorList>
            <person name="Yuan L."/>
        </authorList>
    </citation>
    <scope>NUCLEOTIDE SEQUENCE [LARGE SCALE GENOMIC DNA]</scope>
    <source>
        <strain evidence="8">LY-2023</strain>
        <tissue evidence="8">Leaf</tissue>
    </source>
</reference>
<evidence type="ECO:0000256" key="4">
    <source>
        <dbReference type="ARBA" id="ARBA00022968"/>
    </source>
</evidence>
<feature type="signal peptide" evidence="6">
    <location>
        <begin position="1"/>
        <end position="27"/>
    </location>
</feature>
<evidence type="ECO:0000313" key="9">
    <source>
        <dbReference type="Proteomes" id="UP001359559"/>
    </source>
</evidence>
<organism evidence="8 9">
    <name type="scientific">Clitoria ternatea</name>
    <name type="common">Butterfly pea</name>
    <dbReference type="NCBI Taxonomy" id="43366"/>
    <lineage>
        <taxon>Eukaryota</taxon>
        <taxon>Viridiplantae</taxon>
        <taxon>Streptophyta</taxon>
        <taxon>Embryophyta</taxon>
        <taxon>Tracheophyta</taxon>
        <taxon>Spermatophyta</taxon>
        <taxon>Magnoliopsida</taxon>
        <taxon>eudicotyledons</taxon>
        <taxon>Gunneridae</taxon>
        <taxon>Pentapetalae</taxon>
        <taxon>rosids</taxon>
        <taxon>fabids</taxon>
        <taxon>Fabales</taxon>
        <taxon>Fabaceae</taxon>
        <taxon>Papilionoideae</taxon>
        <taxon>50 kb inversion clade</taxon>
        <taxon>NPAAA clade</taxon>
        <taxon>indigoferoid/millettioid clade</taxon>
        <taxon>Phaseoleae</taxon>
        <taxon>Clitoria</taxon>
    </lineage>
</organism>
<accession>A0AAN9JKE7</accession>
<evidence type="ECO:0000256" key="1">
    <source>
        <dbReference type="ARBA" id="ARBA00004323"/>
    </source>
</evidence>
<name>A0AAN9JKE7_CLITE</name>
<comment type="subcellular location">
    <subcellularLocation>
        <location evidence="1">Golgi apparatus membrane</location>
        <topology evidence="1">Single-pass type II membrane protein</topology>
    </subcellularLocation>
</comment>
<evidence type="ECO:0000256" key="6">
    <source>
        <dbReference type="SAM" id="SignalP"/>
    </source>
</evidence>
<feature type="chain" id="PRO_5042885417" description="Exostosin GT47 domain-containing protein" evidence="6">
    <location>
        <begin position="28"/>
        <end position="310"/>
    </location>
</feature>
<dbReference type="Pfam" id="PF03016">
    <property type="entry name" value="Exostosin_GT47"/>
    <property type="match status" value="1"/>
</dbReference>
<gene>
    <name evidence="8" type="ORF">RJT34_11612</name>
</gene>
<feature type="domain" description="Exostosin GT47" evidence="7">
    <location>
        <begin position="55"/>
        <end position="185"/>
    </location>
</feature>
<dbReference type="Proteomes" id="UP001359559">
    <property type="component" value="Unassembled WGS sequence"/>
</dbReference>
<evidence type="ECO:0000256" key="3">
    <source>
        <dbReference type="ARBA" id="ARBA00022676"/>
    </source>
</evidence>
<keyword evidence="5" id="KW-0333">Golgi apparatus</keyword>
<keyword evidence="3" id="KW-0808">Transferase</keyword>
<keyword evidence="3" id="KW-0328">Glycosyltransferase</keyword>
<proteinExistence type="inferred from homology"/>
<dbReference type="AlphaFoldDB" id="A0AAN9JKE7"/>
<evidence type="ECO:0000256" key="2">
    <source>
        <dbReference type="ARBA" id="ARBA00010271"/>
    </source>
</evidence>
<protein>
    <recommendedName>
        <fullName evidence="7">Exostosin GT47 domain-containing protein</fullName>
    </recommendedName>
</protein>
<evidence type="ECO:0000256" key="5">
    <source>
        <dbReference type="ARBA" id="ARBA00023034"/>
    </source>
</evidence>
<dbReference type="InterPro" id="IPR040911">
    <property type="entry name" value="Exostosin_GT47"/>
</dbReference>
<keyword evidence="4" id="KW-0735">Signal-anchor</keyword>
<dbReference type="EMBL" id="JAYKXN010000003">
    <property type="protein sequence ID" value="KAK7300762.1"/>
    <property type="molecule type" value="Genomic_DNA"/>
</dbReference>
<dbReference type="PANTHER" id="PTHR11062">
    <property type="entry name" value="EXOSTOSIN HEPARAN SULFATE GLYCOSYLTRANSFERASE -RELATED"/>
    <property type="match status" value="1"/>
</dbReference>
<comment type="caution">
    <text evidence="8">The sequence shown here is derived from an EMBL/GenBank/DDBJ whole genome shotgun (WGS) entry which is preliminary data.</text>
</comment>
<keyword evidence="6" id="KW-0732">Signal</keyword>
<dbReference type="GO" id="GO:0016757">
    <property type="term" value="F:glycosyltransferase activity"/>
    <property type="evidence" value="ECO:0007669"/>
    <property type="project" value="UniProtKB-KW"/>
</dbReference>
<dbReference type="InterPro" id="IPR004263">
    <property type="entry name" value="Exostosin"/>
</dbReference>
<sequence>MFLLRKNLHVPGLFLFLLLLSSSSSSSVSIAKAQYKSSPYLSPTTVILNYNKMVNNFKVFMYKPNKPLNFAAKVESMFYSSLQNSTYITQDPEEAHLFFVPFSQDTSTRSLARVITRIRSEHPYWNRTLGADHFYLSCGGIPRVSDRNLVELKKNAIQISCFPTRRDMFVPHKDLTLPAVSIPHAPARRVRMGGEREFCVGEYGKDVSWIGEAMRLGCVVVVVTEGAVNDMPFMDVLRWREMVVFLRKGEEVKRVLGESDGEWHERRRGLGVVVSKHFVWNHPPLPFDAFNTIMYQLWLRRYTIRYANVQ</sequence>
<comment type="similarity">
    <text evidence="2">Belongs to the glycosyltransferase 47 family.</text>
</comment>
<dbReference type="PANTHER" id="PTHR11062:SF253">
    <property type="entry name" value="EXOSTOSIN GT47 DOMAIN-CONTAINING PROTEIN"/>
    <property type="match status" value="1"/>
</dbReference>
<evidence type="ECO:0000259" key="7">
    <source>
        <dbReference type="Pfam" id="PF03016"/>
    </source>
</evidence>
<keyword evidence="4" id="KW-0812">Transmembrane</keyword>